<dbReference type="Pfam" id="PF11159">
    <property type="entry name" value="DUF2939"/>
    <property type="match status" value="1"/>
</dbReference>
<dbReference type="InterPro" id="IPR021330">
    <property type="entry name" value="DUF2939"/>
</dbReference>
<dbReference type="AlphaFoldDB" id="A0A939KKW0"/>
<proteinExistence type="predicted"/>
<comment type="caution">
    <text evidence="1">The sequence shown here is derived from an EMBL/GenBank/DDBJ whole genome shotgun (WGS) entry which is preliminary data.</text>
</comment>
<sequence length="205" mass="21744">MNSPADLTPRRTSQATAGQTARRLCILSATLACGLYLASPFMTLLSVASDLRSHDMVSLGHVINWGSLDASIKKQALNGLHMLSEPPADELPEFGSSFAGAAVSNAVDTSVNQANLGTLVDQALLETAGPTRPSLLSVAAVASRTTVRFTRPDEFVAAVPLPGHEHDTPLRIQMRIEGWHWKITAVEFPVSRGTVVQAATAPHNA</sequence>
<organism evidence="1 2">
    <name type="scientific">Acetobacter garciniae</name>
    <dbReference type="NCBI Taxonomy" id="2817435"/>
    <lineage>
        <taxon>Bacteria</taxon>
        <taxon>Pseudomonadati</taxon>
        <taxon>Pseudomonadota</taxon>
        <taxon>Alphaproteobacteria</taxon>
        <taxon>Acetobacterales</taxon>
        <taxon>Acetobacteraceae</taxon>
        <taxon>Acetobacter</taxon>
    </lineage>
</organism>
<gene>
    <name evidence="1" type="ORF">J2D77_00490</name>
</gene>
<protein>
    <submittedName>
        <fullName evidence="1">DUF2939 domain-containing protein</fullName>
    </submittedName>
</protein>
<keyword evidence="2" id="KW-1185">Reference proteome</keyword>
<name>A0A939KKW0_9PROT</name>
<dbReference type="Proteomes" id="UP000664073">
    <property type="component" value="Unassembled WGS sequence"/>
</dbReference>
<reference evidence="1" key="1">
    <citation type="submission" date="2021-03" db="EMBL/GenBank/DDBJ databases">
        <title>The complete genome sequence of Acetobacter sp. TBRC 12339.</title>
        <authorList>
            <person name="Charoenyingcharoen P."/>
            <person name="Yukphan P."/>
        </authorList>
    </citation>
    <scope>NUCLEOTIDE SEQUENCE</scope>
    <source>
        <strain evidence="1">TBRC 12339</strain>
    </source>
</reference>
<evidence type="ECO:0000313" key="2">
    <source>
        <dbReference type="Proteomes" id="UP000664073"/>
    </source>
</evidence>
<accession>A0A939KKW0</accession>
<dbReference type="EMBL" id="JAFVMH010000001">
    <property type="protein sequence ID" value="MBO1323633.1"/>
    <property type="molecule type" value="Genomic_DNA"/>
</dbReference>
<evidence type="ECO:0000313" key="1">
    <source>
        <dbReference type="EMBL" id="MBO1323633.1"/>
    </source>
</evidence>